<organism evidence="1 2">
    <name type="scientific">Methylomagnum ishizawai</name>
    <dbReference type="NCBI Taxonomy" id="1760988"/>
    <lineage>
        <taxon>Bacteria</taxon>
        <taxon>Pseudomonadati</taxon>
        <taxon>Pseudomonadota</taxon>
        <taxon>Gammaproteobacteria</taxon>
        <taxon>Methylococcales</taxon>
        <taxon>Methylococcaceae</taxon>
        <taxon>Methylomagnum</taxon>
    </lineage>
</organism>
<evidence type="ECO:0000313" key="2">
    <source>
        <dbReference type="Proteomes" id="UP000192923"/>
    </source>
</evidence>
<dbReference type="STRING" id="1760988.SAMN02949497_3700"/>
<sequence>MENGIAETRDGFLHKVGQLFMDIEVWSRAAQIDPVRSGIAITEEACGTYPAEKIVLRTPQGGVIAEIVPVGAWVLGAEGRVDIKGAYDSASIVYLGQGGPKAVITKSDGQHESTRTVYFYKGIDEAGWYWIDGRLSKGYRFDQELFFDLLSEVADYERQ</sequence>
<dbReference type="EMBL" id="FXAM01000001">
    <property type="protein sequence ID" value="SMF96306.1"/>
    <property type="molecule type" value="Genomic_DNA"/>
</dbReference>
<keyword evidence="2" id="KW-1185">Reference proteome</keyword>
<evidence type="ECO:0000313" key="1">
    <source>
        <dbReference type="EMBL" id="SMF96306.1"/>
    </source>
</evidence>
<name>A0A1Y6D145_9GAMM</name>
<dbReference type="AlphaFoldDB" id="A0A1Y6D145"/>
<dbReference type="RefSeq" id="WP_085215204.1">
    <property type="nucleotide sequence ID" value="NZ_FXAM01000001.1"/>
</dbReference>
<dbReference type="OrthoDB" id="7064296at2"/>
<gene>
    <name evidence="1" type="ORF">SAMN02949497_3700</name>
</gene>
<reference evidence="1 2" key="1">
    <citation type="submission" date="2016-12" db="EMBL/GenBank/DDBJ databases">
        <authorList>
            <person name="Song W.-J."/>
            <person name="Kurnit D.M."/>
        </authorList>
    </citation>
    <scope>NUCLEOTIDE SEQUENCE [LARGE SCALE GENOMIC DNA]</scope>
    <source>
        <strain evidence="1 2">175</strain>
    </source>
</reference>
<proteinExistence type="predicted"/>
<accession>A0A1Y6D145</accession>
<protein>
    <submittedName>
        <fullName evidence="1">Uncharacterized protein</fullName>
    </submittedName>
</protein>
<dbReference type="Proteomes" id="UP000192923">
    <property type="component" value="Unassembled WGS sequence"/>
</dbReference>